<dbReference type="EMBL" id="JBBKAJ010000022">
    <property type="protein sequence ID" value="MEJ8632934.1"/>
    <property type="molecule type" value="Genomic_DNA"/>
</dbReference>
<name>A0ACC6PNH8_9ACTN</name>
<keyword evidence="2" id="KW-1185">Reference proteome</keyword>
<proteinExistence type="predicted"/>
<comment type="caution">
    <text evidence="1">The sequence shown here is derived from an EMBL/GenBank/DDBJ whole genome shotgun (WGS) entry which is preliminary data.</text>
</comment>
<reference evidence="1" key="1">
    <citation type="submission" date="2024-03" db="EMBL/GenBank/DDBJ databases">
        <title>Novel Streptomyces species of biotechnological and ecological value are a feature of Machair soil.</title>
        <authorList>
            <person name="Prole J.R."/>
            <person name="Goodfellow M."/>
            <person name="Allenby N."/>
            <person name="Ward A.C."/>
        </authorList>
    </citation>
    <scope>NUCLEOTIDE SEQUENCE</scope>
    <source>
        <strain evidence="1">MS2.AVA.5</strain>
    </source>
</reference>
<sequence>MATSPEPAHQVQVIDVDKDDAPLLHTVSGQDKGSGASNRFILHSHKPFDRFIAYLMRHKNHKLVNMYADKPIHLQYGQYLHLRGDHSSPKVKSALNPLDMGWAQGTLNPSFARPNPKGKRRLKFFNFAANSITAVLSPQSAVQMIAEHTILQKNYYLIISGVEDTLGLKGEVTRIRLTDWEAHEKDEKVAITLDEVAEELADHRAEIETLNASTVHQLKELLDAKGHRDHYVTAVERE</sequence>
<organism evidence="1 2">
    <name type="scientific">Streptomyces achmelvichensis</name>
    <dbReference type="NCBI Taxonomy" id="3134111"/>
    <lineage>
        <taxon>Bacteria</taxon>
        <taxon>Bacillati</taxon>
        <taxon>Actinomycetota</taxon>
        <taxon>Actinomycetes</taxon>
        <taxon>Kitasatosporales</taxon>
        <taxon>Streptomycetaceae</taxon>
        <taxon>Streptomyces</taxon>
    </lineage>
</organism>
<evidence type="ECO:0000313" key="1">
    <source>
        <dbReference type="EMBL" id="MEJ8632934.1"/>
    </source>
</evidence>
<accession>A0ACC6PNH8</accession>
<dbReference type="Proteomes" id="UP001377168">
    <property type="component" value="Unassembled WGS sequence"/>
</dbReference>
<evidence type="ECO:0000313" key="2">
    <source>
        <dbReference type="Proteomes" id="UP001377168"/>
    </source>
</evidence>
<gene>
    <name evidence="1" type="ORF">WKI67_05960</name>
</gene>
<protein>
    <submittedName>
        <fullName evidence="1">Uncharacterized protein</fullName>
    </submittedName>
</protein>